<evidence type="ECO:0000313" key="4">
    <source>
        <dbReference type="Proteomes" id="UP000315995"/>
    </source>
</evidence>
<evidence type="ECO:0000256" key="1">
    <source>
        <dbReference type="SAM" id="MobiDB-lite"/>
    </source>
</evidence>
<dbReference type="EMBL" id="CP041186">
    <property type="protein sequence ID" value="QDG50268.1"/>
    <property type="molecule type" value="Genomic_DNA"/>
</dbReference>
<organism evidence="3 4">
    <name type="scientific">Persicimonas caeni</name>
    <dbReference type="NCBI Taxonomy" id="2292766"/>
    <lineage>
        <taxon>Bacteria</taxon>
        <taxon>Deltaproteobacteria</taxon>
        <taxon>Bradymonadales</taxon>
        <taxon>Bradymonadaceae</taxon>
        <taxon>Persicimonas</taxon>
    </lineage>
</organism>
<reference evidence="3 4" key="1">
    <citation type="submission" date="2019-06" db="EMBL/GenBank/DDBJ databases">
        <title>Persicimonas caeni gen. nov., sp. nov., a predatory bacterium isolated from solar saltern.</title>
        <authorList>
            <person name="Wang S."/>
        </authorList>
    </citation>
    <scope>NUCLEOTIDE SEQUENCE [LARGE SCALE GENOMIC DNA]</scope>
    <source>
        <strain evidence="3 4">YN101</strain>
    </source>
</reference>
<dbReference type="AlphaFoldDB" id="A0A4Y6PPM4"/>
<dbReference type="SUPFAM" id="SSF53187">
    <property type="entry name" value="Zn-dependent exopeptidases"/>
    <property type="match status" value="1"/>
</dbReference>
<accession>A0A4Y6PPM4</accession>
<dbReference type="Gene3D" id="2.60.40.10">
    <property type="entry name" value="Immunoglobulins"/>
    <property type="match status" value="1"/>
</dbReference>
<dbReference type="RefSeq" id="WP_141196764.1">
    <property type="nucleotide sequence ID" value="NZ_CP041186.1"/>
</dbReference>
<dbReference type="SUPFAM" id="SSF49265">
    <property type="entry name" value="Fibronectin type III"/>
    <property type="match status" value="1"/>
</dbReference>
<dbReference type="InterPro" id="IPR013783">
    <property type="entry name" value="Ig-like_fold"/>
</dbReference>
<dbReference type="GO" id="GO:0009253">
    <property type="term" value="P:peptidoglycan catabolic process"/>
    <property type="evidence" value="ECO:0007669"/>
    <property type="project" value="InterPro"/>
</dbReference>
<gene>
    <name evidence="3" type="ORF">FIV42_05840</name>
</gene>
<protein>
    <recommendedName>
        <fullName evidence="2">Fibronectin type-III domain-containing protein</fullName>
    </recommendedName>
</protein>
<dbReference type="InterPro" id="IPR036116">
    <property type="entry name" value="FN3_sf"/>
</dbReference>
<sequence>MCGPFGCPPKTGVKPCWICLLIVILGMIIPQFADADPGLPPRPTSTEANLSAHGHVGEDLSPELLERAKRVYRAKKLRQRPHYTAVPGDGALSGLRIGLSGGHGIMWYSDRSTWSFQRGVTEGLREDIHTNQTMIDFLIDMVERSGGTAVTMRERNYGTAEVVVDNDEGTGYVEASGTWDTGSSEGFGSTYRYAYLDPNGSAEARWEFSVPEDGEYPVYAYFLASNNRTEAAEYTVEHVGGQTTRTLNQSELLVEDWERADYPNIPPGADAARTLNDVWHYVGTFPFEANKTYAISLSNKGGDAEKVVIADAMRIGAGQGFVHGGNGAPSGRPRWEEASVPYIEWVGAPDWLKVGDVSGRPLYAIYRGVDAYFALHTNAGGGTGTSTYTWYKDMWVSKSNWEAGFVENELPPGTDEWGTAIHDEIVKSIRAKWDSEWTNRGRKGANFGELRAFRHGWYEDKYTHGVADPLTVPAALVELAFHDKDYDARFIREMGFRKDAARAVHVAMIRHFKGADALVPPLAPVALHAKAVDGELVMSWEPEADSVYPNSDATSYRVYTSTDGLLFDPEPIETTDTTLSLPLDGCEAMYVRVTAVNDAGESLDSTVVGAKLAHEGGARVLYVDGVDREVKQVTDPNNPRSYARIYGPAIELAKSGVGFDMTSDEDAGRLIADEDYDLVIWAVGETSTRDETFALADQQVVAELLERGTKVLISGAEIGWDLVEKGDAADQEFFGTMLGAGFVGDDADTTEVDASALGLGTLTFGDCSADAACMEWPDVLEPESGGQAVLAYSAGAAAVESADGQTIVVGFPLETVADSTQRGELIAALAERLLGDAGNAAGACPDFGGGGEDAGGADAGGDDVGPGGPDAGGADAGADGSITGANFQSNDGCGCTSSGRDVPASVALLLLVGLGLGVARRD</sequence>
<accession>A0A5B8Y6U2</accession>
<evidence type="ECO:0000313" key="3">
    <source>
        <dbReference type="EMBL" id="QDG50268.1"/>
    </source>
</evidence>
<dbReference type="Gene3D" id="3.40.630.40">
    <property type="entry name" value="Zn-dependent exopeptidases"/>
    <property type="match status" value="1"/>
</dbReference>
<feature type="region of interest" description="Disordered" evidence="1">
    <location>
        <begin position="851"/>
        <end position="879"/>
    </location>
</feature>
<name>A0A4Y6PPM4_PERCE</name>
<dbReference type="PROSITE" id="PS50853">
    <property type="entry name" value="FN3"/>
    <property type="match status" value="1"/>
</dbReference>
<dbReference type="Proteomes" id="UP000315995">
    <property type="component" value="Chromosome"/>
</dbReference>
<dbReference type="GO" id="GO:0008745">
    <property type="term" value="F:N-acetylmuramoyl-L-alanine amidase activity"/>
    <property type="evidence" value="ECO:0007669"/>
    <property type="project" value="InterPro"/>
</dbReference>
<feature type="domain" description="Fibronectin type-III" evidence="2">
    <location>
        <begin position="520"/>
        <end position="616"/>
    </location>
</feature>
<dbReference type="SMART" id="SM00646">
    <property type="entry name" value="Ami_3"/>
    <property type="match status" value="1"/>
</dbReference>
<proteinExistence type="predicted"/>
<dbReference type="InterPro" id="IPR033803">
    <property type="entry name" value="CBD-like_Golvesin-Xly"/>
</dbReference>
<dbReference type="InterPro" id="IPR002508">
    <property type="entry name" value="MurNAc-LAA_cat"/>
</dbReference>
<keyword evidence="4" id="KW-1185">Reference proteome</keyword>
<dbReference type="CDD" id="cd00063">
    <property type="entry name" value="FN3"/>
    <property type="match status" value="1"/>
</dbReference>
<dbReference type="InterPro" id="IPR024038">
    <property type="entry name" value="MYXO-CTERM"/>
</dbReference>
<dbReference type="NCBIfam" id="TIGR03901">
    <property type="entry name" value="MYXO-CTERM"/>
    <property type="match status" value="1"/>
</dbReference>
<dbReference type="Pfam" id="PF25275">
    <property type="entry name" value="Golvesin_C"/>
    <property type="match status" value="1"/>
</dbReference>
<dbReference type="InterPro" id="IPR003961">
    <property type="entry name" value="FN3_dom"/>
</dbReference>
<feature type="compositionally biased region" description="Gly residues" evidence="1">
    <location>
        <begin position="851"/>
        <end position="875"/>
    </location>
</feature>
<dbReference type="OrthoDB" id="719733at2"/>
<evidence type="ECO:0000259" key="2">
    <source>
        <dbReference type="PROSITE" id="PS50853"/>
    </source>
</evidence>